<comment type="subunit">
    <text evidence="4">Homodimer.</text>
</comment>
<dbReference type="InterPro" id="IPR029058">
    <property type="entry name" value="AB_hydrolase_fold"/>
</dbReference>
<evidence type="ECO:0000259" key="14">
    <source>
        <dbReference type="SMART" id="SM00940"/>
    </source>
</evidence>
<dbReference type="InterPro" id="IPR015251">
    <property type="entry name" value="PepX_N_dom"/>
</dbReference>
<dbReference type="InterPro" id="IPR008979">
    <property type="entry name" value="Galactose-bd-like_sf"/>
</dbReference>
<evidence type="ECO:0000313" key="16">
    <source>
        <dbReference type="Proteomes" id="UP000050973"/>
    </source>
</evidence>
<name>A0A0R1WKU9_9LACO</name>
<accession>A0A0R1WKU9</accession>
<keyword evidence="10" id="KW-0720">Serine protease</keyword>
<evidence type="ECO:0000256" key="2">
    <source>
        <dbReference type="ARBA" id="ARBA00003997"/>
    </source>
</evidence>
<dbReference type="SUPFAM" id="SSF49785">
    <property type="entry name" value="Galactose-binding domain-like"/>
    <property type="match status" value="1"/>
</dbReference>
<dbReference type="SUPFAM" id="SSF81761">
    <property type="entry name" value="X-Prolyl dipeptidyl aminopeptidase PepX, N-terminal domain"/>
    <property type="match status" value="1"/>
</dbReference>
<dbReference type="AlphaFoldDB" id="A0A0R1WKU9"/>
<evidence type="ECO:0000256" key="3">
    <source>
        <dbReference type="ARBA" id="ARBA00010819"/>
    </source>
</evidence>
<dbReference type="GO" id="GO:0008236">
    <property type="term" value="F:serine-type peptidase activity"/>
    <property type="evidence" value="ECO:0007669"/>
    <property type="project" value="UniProtKB-KW"/>
</dbReference>
<dbReference type="InterPro" id="IPR013736">
    <property type="entry name" value="Xaa-Pro_dipept_C"/>
</dbReference>
<dbReference type="SUPFAM" id="SSF53474">
    <property type="entry name" value="alpha/beta-Hydrolases"/>
    <property type="match status" value="1"/>
</dbReference>
<evidence type="ECO:0000256" key="12">
    <source>
        <dbReference type="ARBA" id="ARBA00031951"/>
    </source>
</evidence>
<dbReference type="Pfam" id="PF02129">
    <property type="entry name" value="Peptidase_S15"/>
    <property type="match status" value="1"/>
</dbReference>
<proteinExistence type="inferred from homology"/>
<evidence type="ECO:0000256" key="11">
    <source>
        <dbReference type="ARBA" id="ARBA00030045"/>
    </source>
</evidence>
<evidence type="ECO:0000256" key="6">
    <source>
        <dbReference type="ARBA" id="ARBA00014682"/>
    </source>
</evidence>
<dbReference type="EMBL" id="AZGE01000009">
    <property type="protein sequence ID" value="KRM15635.1"/>
    <property type="molecule type" value="Genomic_DNA"/>
</dbReference>
<protein>
    <recommendedName>
        <fullName evidence="6">Xaa-Pro dipeptidyl-peptidase</fullName>
        <ecNumber evidence="5">3.4.14.11</ecNumber>
    </recommendedName>
    <alternativeName>
        <fullName evidence="12">X-Pro dipeptidyl-peptidase</fullName>
    </alternativeName>
    <alternativeName>
        <fullName evidence="11">X-prolyl-dipeptidyl aminopeptidase</fullName>
    </alternativeName>
</protein>
<dbReference type="EC" id="3.4.14.11" evidence="5"/>
<comment type="catalytic activity">
    <reaction evidence="1">
        <text>Hydrolyzes Xaa-Pro-|- bonds to release unblocked, N-terminal dipeptides from substrates including Ala-Pro-|-p-nitroanilide and (sequentially) Tyr-Pro-|-Phe-Pro-|-Gly-Pro-|-Ile.</text>
        <dbReference type="EC" id="3.4.14.11"/>
    </reaction>
</comment>
<dbReference type="SMART" id="SM00939">
    <property type="entry name" value="PepX_C"/>
    <property type="match status" value="1"/>
</dbReference>
<dbReference type="NCBIfam" id="NF003781">
    <property type="entry name" value="PRK05371.1-2"/>
    <property type="match status" value="1"/>
</dbReference>
<dbReference type="Gene3D" id="3.40.50.1820">
    <property type="entry name" value="alpha/beta hydrolase"/>
    <property type="match status" value="1"/>
</dbReference>
<comment type="function">
    <text evidence="2">Removes N-terminal dipeptides sequentially from polypeptides having unsubstituted N-termini provided that the penultimate residue is proline.</text>
</comment>
<dbReference type="InterPro" id="IPR000383">
    <property type="entry name" value="Xaa-Pro-like_dom"/>
</dbReference>
<dbReference type="Pfam" id="PF09168">
    <property type="entry name" value="PepX_N"/>
    <property type="match status" value="1"/>
</dbReference>
<evidence type="ECO:0000256" key="4">
    <source>
        <dbReference type="ARBA" id="ARBA00011738"/>
    </source>
</evidence>
<dbReference type="GO" id="GO:0008239">
    <property type="term" value="F:dipeptidyl-peptidase activity"/>
    <property type="evidence" value="ECO:0007669"/>
    <property type="project" value="UniProtKB-EC"/>
</dbReference>
<dbReference type="InterPro" id="IPR036313">
    <property type="entry name" value="PepX_N_dom_sf"/>
</dbReference>
<sequence length="833" mass="93195">MKKSALLLEKMFTMEGRVKLSVVLFLNEVNQMKFNQFSIISASPAQERQELAMLHLLRAEEVDQLTPAELFETLLVRTRLGINSPLTAAEWLHDLLATPTLALDDWFKLGTSLTTDVFYRVAFQLLRFEPEVDFQLDQPVASWRKLNLPLREHEAWTSADVVDAFYLLLNTRAKNGQNYLDLLTAQGFLTWTYDLPAEQKPLFFNGKPIASYDPQQFIREVVYVETDMDTDFDGQADLVKVEIMRPRESNIKKVPAVFTASPYNQGTNDEWGEKATHNVNHPLTHKTADQQAPAEEKFPTTFAYHAVKGEAQEATTSFTGTPAYTLNNYLAVRGYAIVYAAGIGTKDSDGFQTCGSPEQTASMKAVVEWLHGDRRAFTDRNSGYTITAGWCNGNVAMTGRSYLGTLATAVATTGVAGLKAIISEAAISSWYDYYRENGLVRAAGGFQGEDADTLADETFSRTKRPADFSRVKGRYLKYVDRMAAAMDRQTGNYNDFWAARDYRPAISHIKAAVMMVHGLNDTNVKPSNVKALADGLAHLPVTSKLILHQGQHIYINAFQSLDFSEMVNLWLANKLWGLDNHADEVLPNVLVQSNLTPATWTSYDQWTAGQTVNYYLQGQTLTTKPNDNEADIQQFTDRQPDNTYHDWCKHPAKWQAALLHDAGRFSRHFTSAPLSRDTLLRGTPRLTLQVSSSADHGLISALLIDRGTAKRLTTSPVIVNRGGLPLGYHWASDDLREFQLQKAPTDYKVVSRGHINLQNRHGASQTDELFAGQLVTVEFDLQPLFHRLAAGHQLELIIYATDYAFTLRGNEDISYRLPVANAKLTIPGSQQVG</sequence>
<dbReference type="SMART" id="SM00940">
    <property type="entry name" value="PepX_N"/>
    <property type="match status" value="1"/>
</dbReference>
<evidence type="ECO:0000256" key="1">
    <source>
        <dbReference type="ARBA" id="ARBA00000123"/>
    </source>
</evidence>
<evidence type="ECO:0000256" key="10">
    <source>
        <dbReference type="ARBA" id="ARBA00022825"/>
    </source>
</evidence>
<reference evidence="15 16" key="1">
    <citation type="journal article" date="2015" name="Genome Announc.">
        <title>Expanding the biotechnology potential of lactobacilli through comparative genomics of 213 strains and associated genera.</title>
        <authorList>
            <person name="Sun Z."/>
            <person name="Harris H.M."/>
            <person name="McCann A."/>
            <person name="Guo C."/>
            <person name="Argimon S."/>
            <person name="Zhang W."/>
            <person name="Yang X."/>
            <person name="Jeffery I.B."/>
            <person name="Cooney J.C."/>
            <person name="Kagawa T.F."/>
            <person name="Liu W."/>
            <person name="Song Y."/>
            <person name="Salvetti E."/>
            <person name="Wrobel A."/>
            <person name="Rasinkangas P."/>
            <person name="Parkhill J."/>
            <person name="Rea M.C."/>
            <person name="O'Sullivan O."/>
            <person name="Ritari J."/>
            <person name="Douillard F.P."/>
            <person name="Paul Ross R."/>
            <person name="Yang R."/>
            <person name="Briner A.E."/>
            <person name="Felis G.E."/>
            <person name="de Vos W.M."/>
            <person name="Barrangou R."/>
            <person name="Klaenhammer T.R."/>
            <person name="Caufield P.W."/>
            <person name="Cui Y."/>
            <person name="Zhang H."/>
            <person name="O'Toole P.W."/>
        </authorList>
    </citation>
    <scope>NUCLEOTIDE SEQUENCE [LARGE SCALE GENOMIC DNA]</scope>
    <source>
        <strain evidence="15 16">DSM 4864</strain>
    </source>
</reference>
<feature type="domain" description="X-Prolyl dipeptidyl aminopeptidase PepX N-terminal" evidence="14">
    <location>
        <begin position="32"/>
        <end position="188"/>
    </location>
</feature>
<keyword evidence="8" id="KW-0645">Protease</keyword>
<dbReference type="Pfam" id="PF08530">
    <property type="entry name" value="PepX_C"/>
    <property type="match status" value="1"/>
</dbReference>
<feature type="domain" description="Xaa-Pro dipeptidyl-peptidase C-terminal" evidence="13">
    <location>
        <begin position="568"/>
        <end position="825"/>
    </location>
</feature>
<gene>
    <name evidence="15" type="ORF">FC49_GL001902</name>
</gene>
<dbReference type="NCBIfam" id="TIGR00976">
    <property type="entry name" value="CocE_NonD"/>
    <property type="match status" value="1"/>
</dbReference>
<comment type="caution">
    <text evidence="15">The sequence shown here is derived from an EMBL/GenBank/DDBJ whole genome shotgun (WGS) entry which is preliminary data.</text>
</comment>
<evidence type="ECO:0000256" key="5">
    <source>
        <dbReference type="ARBA" id="ARBA00012463"/>
    </source>
</evidence>
<dbReference type="PRINTS" id="PR00923">
    <property type="entry name" value="LACTOPTASE"/>
</dbReference>
<dbReference type="Proteomes" id="UP000050973">
    <property type="component" value="Unassembled WGS sequence"/>
</dbReference>
<dbReference type="GO" id="GO:0004177">
    <property type="term" value="F:aminopeptidase activity"/>
    <property type="evidence" value="ECO:0007669"/>
    <property type="project" value="UniProtKB-KW"/>
</dbReference>
<organism evidence="15 16">
    <name type="scientific">Limosilactobacillus oris DSM 4864</name>
    <dbReference type="NCBI Taxonomy" id="1423779"/>
    <lineage>
        <taxon>Bacteria</taxon>
        <taxon>Bacillati</taxon>
        <taxon>Bacillota</taxon>
        <taxon>Bacilli</taxon>
        <taxon>Lactobacillales</taxon>
        <taxon>Lactobacillaceae</taxon>
        <taxon>Limosilactobacillus</taxon>
    </lineage>
</organism>
<dbReference type="PATRIC" id="fig|1423779.3.peg.1968"/>
<evidence type="ECO:0000256" key="8">
    <source>
        <dbReference type="ARBA" id="ARBA00022670"/>
    </source>
</evidence>
<keyword evidence="7" id="KW-0031">Aminopeptidase</keyword>
<dbReference type="Gene3D" id="1.10.246.70">
    <property type="match status" value="1"/>
</dbReference>
<evidence type="ECO:0000256" key="7">
    <source>
        <dbReference type="ARBA" id="ARBA00022438"/>
    </source>
</evidence>
<evidence type="ECO:0000259" key="13">
    <source>
        <dbReference type="SMART" id="SM00939"/>
    </source>
</evidence>
<dbReference type="Gene3D" id="2.60.120.260">
    <property type="entry name" value="Galactose-binding domain-like"/>
    <property type="match status" value="1"/>
</dbReference>
<keyword evidence="9" id="KW-0378">Hydrolase</keyword>
<dbReference type="InterPro" id="IPR005674">
    <property type="entry name" value="CocE/Ser_esterase"/>
</dbReference>
<comment type="similarity">
    <text evidence="3">Belongs to the peptidase S15 family.</text>
</comment>
<dbReference type="InterPro" id="IPR008252">
    <property type="entry name" value="Pept_S15_Xpro"/>
</dbReference>
<dbReference type="GO" id="GO:0006508">
    <property type="term" value="P:proteolysis"/>
    <property type="evidence" value="ECO:0007669"/>
    <property type="project" value="UniProtKB-KW"/>
</dbReference>
<evidence type="ECO:0000313" key="15">
    <source>
        <dbReference type="EMBL" id="KRM15635.1"/>
    </source>
</evidence>
<evidence type="ECO:0000256" key="9">
    <source>
        <dbReference type="ARBA" id="ARBA00022801"/>
    </source>
</evidence>